<sequence>MRLPEPKAWILASLAVTMTPACQTRPWPQASGKSIRRRGLASSSALMASSMVAACSKASMMIGT</sequence>
<dbReference type="EMBL" id="MLJW01006625">
    <property type="protein sequence ID" value="OIQ66406.1"/>
    <property type="molecule type" value="Genomic_DNA"/>
</dbReference>
<protein>
    <submittedName>
        <fullName evidence="1">Uncharacterized protein</fullName>
    </submittedName>
</protein>
<organism evidence="1">
    <name type="scientific">mine drainage metagenome</name>
    <dbReference type="NCBI Taxonomy" id="410659"/>
    <lineage>
        <taxon>unclassified sequences</taxon>
        <taxon>metagenomes</taxon>
        <taxon>ecological metagenomes</taxon>
    </lineage>
</organism>
<evidence type="ECO:0000313" key="1">
    <source>
        <dbReference type="EMBL" id="OIQ66406.1"/>
    </source>
</evidence>
<proteinExistence type="predicted"/>
<name>A0A1J5P5D5_9ZZZZ</name>
<gene>
    <name evidence="1" type="ORF">GALL_520240</name>
</gene>
<accession>A0A1J5P5D5</accession>
<reference evidence="1" key="1">
    <citation type="submission" date="2016-10" db="EMBL/GenBank/DDBJ databases">
        <title>Sequence of Gallionella enrichment culture.</title>
        <authorList>
            <person name="Poehlein A."/>
            <person name="Muehling M."/>
            <person name="Daniel R."/>
        </authorList>
    </citation>
    <scope>NUCLEOTIDE SEQUENCE</scope>
</reference>
<dbReference type="AlphaFoldDB" id="A0A1J5P5D5"/>
<comment type="caution">
    <text evidence="1">The sequence shown here is derived from an EMBL/GenBank/DDBJ whole genome shotgun (WGS) entry which is preliminary data.</text>
</comment>